<evidence type="ECO:0000256" key="3">
    <source>
        <dbReference type="ARBA" id="ARBA00023163"/>
    </source>
</evidence>
<dbReference type="PANTHER" id="PTHR46796:SF15">
    <property type="entry name" value="BLL1074 PROTEIN"/>
    <property type="match status" value="1"/>
</dbReference>
<dbReference type="Proteomes" id="UP000195880">
    <property type="component" value="Chromosome"/>
</dbReference>
<dbReference type="OrthoDB" id="2559672at2"/>
<dbReference type="eggNOG" id="COG2207">
    <property type="taxonomic scope" value="Bacteria"/>
</dbReference>
<gene>
    <name evidence="6" type="ORF">SMD44_08653</name>
</gene>
<dbReference type="InterPro" id="IPR018060">
    <property type="entry name" value="HTH_AraC"/>
</dbReference>
<keyword evidence="7" id="KW-1185">Reference proteome</keyword>
<dbReference type="KEGG" id="salf:SMD44_08653"/>
<dbReference type="PROSITE" id="PS01124">
    <property type="entry name" value="HTH_ARAC_FAMILY_2"/>
    <property type="match status" value="1"/>
</dbReference>
<accession>A0A1Z1WRV7</accession>
<dbReference type="GO" id="GO:0003700">
    <property type="term" value="F:DNA-binding transcription factor activity"/>
    <property type="evidence" value="ECO:0007669"/>
    <property type="project" value="InterPro"/>
</dbReference>
<evidence type="ECO:0000313" key="7">
    <source>
        <dbReference type="Proteomes" id="UP000195880"/>
    </source>
</evidence>
<evidence type="ECO:0000256" key="4">
    <source>
        <dbReference type="SAM" id="MobiDB-lite"/>
    </source>
</evidence>
<dbReference type="InterPro" id="IPR050204">
    <property type="entry name" value="AraC_XylS_family_regulators"/>
</dbReference>
<feature type="region of interest" description="Disordered" evidence="4">
    <location>
        <begin position="273"/>
        <end position="294"/>
    </location>
</feature>
<evidence type="ECO:0000259" key="5">
    <source>
        <dbReference type="PROSITE" id="PS01124"/>
    </source>
</evidence>
<dbReference type="PANTHER" id="PTHR46796">
    <property type="entry name" value="HTH-TYPE TRANSCRIPTIONAL ACTIVATOR RHAS-RELATED"/>
    <property type="match status" value="1"/>
</dbReference>
<dbReference type="Pfam" id="PF12833">
    <property type="entry name" value="HTH_18"/>
    <property type="match status" value="1"/>
</dbReference>
<dbReference type="EMBL" id="CP021748">
    <property type="protein sequence ID" value="ARX89166.1"/>
    <property type="molecule type" value="Genomic_DNA"/>
</dbReference>
<evidence type="ECO:0000256" key="1">
    <source>
        <dbReference type="ARBA" id="ARBA00023015"/>
    </source>
</evidence>
<reference evidence="6 7" key="1">
    <citation type="submission" date="2017-05" db="EMBL/GenBank/DDBJ databases">
        <title>Streptomyces alboflavus Genome sequencing and assembly.</title>
        <authorList>
            <person name="Wang Y."/>
            <person name="Du B."/>
            <person name="Ding Y."/>
            <person name="Liu H."/>
            <person name="Hou Q."/>
            <person name="Liu K."/>
            <person name="Wang C."/>
            <person name="Yao L."/>
        </authorList>
    </citation>
    <scope>NUCLEOTIDE SEQUENCE [LARGE SCALE GENOMIC DNA]</scope>
    <source>
        <strain evidence="6 7">MDJK44</strain>
    </source>
</reference>
<protein>
    <recommendedName>
        <fullName evidence="5">HTH araC/xylS-type domain-containing protein</fullName>
    </recommendedName>
</protein>
<dbReference type="GO" id="GO:0043565">
    <property type="term" value="F:sequence-specific DNA binding"/>
    <property type="evidence" value="ECO:0007669"/>
    <property type="project" value="InterPro"/>
</dbReference>
<proteinExistence type="predicted"/>
<dbReference type="SMART" id="SM00342">
    <property type="entry name" value="HTH_ARAC"/>
    <property type="match status" value="1"/>
</dbReference>
<dbReference type="RefSeq" id="WP_087887156.1">
    <property type="nucleotide sequence ID" value="NZ_CP021748.1"/>
</dbReference>
<dbReference type="STRING" id="67267.GCA_000716675_00560"/>
<keyword evidence="3" id="KW-0804">Transcription</keyword>
<organism evidence="6 7">
    <name type="scientific">Streptomyces alboflavus</name>
    <dbReference type="NCBI Taxonomy" id="67267"/>
    <lineage>
        <taxon>Bacteria</taxon>
        <taxon>Bacillati</taxon>
        <taxon>Actinomycetota</taxon>
        <taxon>Actinomycetes</taxon>
        <taxon>Kitasatosporales</taxon>
        <taxon>Streptomycetaceae</taxon>
        <taxon>Streptomyces</taxon>
    </lineage>
</organism>
<keyword evidence="2" id="KW-0238">DNA-binding</keyword>
<evidence type="ECO:0000313" key="6">
    <source>
        <dbReference type="EMBL" id="ARX89166.1"/>
    </source>
</evidence>
<evidence type="ECO:0000256" key="2">
    <source>
        <dbReference type="ARBA" id="ARBA00023125"/>
    </source>
</evidence>
<dbReference type="AlphaFoldDB" id="A0A1Z1WRV7"/>
<feature type="domain" description="HTH araC/xylS-type" evidence="5">
    <location>
        <begin position="169"/>
        <end position="269"/>
    </location>
</feature>
<keyword evidence="1" id="KW-0805">Transcription regulation</keyword>
<name>A0A1Z1WRV7_9ACTN</name>
<sequence length="294" mass="32681">MRYTCCPDGTWERAAARPAPALRPGVVGYRGFRFDLARARRRLELPDFMTTLVILFGQRLSVWEAAGPGRATRSTYSSVYAGMQSRARLGEHDGRLSGVEVVIAPWAAYTLFRTPMNALANQLVEPADLLGHRFRGLDERLGLCPDWATRFALLDTTLMSWLQDGPHGSAEVLWAWRRLNRTAGRIPVHALARECGWSERHLERRFEQQLGLLPKAAARVLRLRSAVGLLSQGHNGAAAASLAGYSDQGHLSREFKGMTGWTLSRFTRTRGLAHSGPAEVDRGERRPTSLVLPD</sequence>
<dbReference type="Gene3D" id="1.10.10.60">
    <property type="entry name" value="Homeodomain-like"/>
    <property type="match status" value="1"/>
</dbReference>